<protein>
    <submittedName>
        <fullName evidence="5">Protein SRG1-like</fullName>
    </submittedName>
</protein>
<dbReference type="Pfam" id="PF14226">
    <property type="entry name" value="DIOX_N"/>
    <property type="match status" value="1"/>
</dbReference>
<dbReference type="InterPro" id="IPR026992">
    <property type="entry name" value="DIOX_N"/>
</dbReference>
<name>A0ABM3H4P0_9MYRT</name>
<dbReference type="RefSeq" id="XP_048131542.1">
    <property type="nucleotide sequence ID" value="XM_048275585.1"/>
</dbReference>
<gene>
    <name evidence="5" type="primary">LOC125314111</name>
</gene>
<dbReference type="InterPro" id="IPR050295">
    <property type="entry name" value="Plant_2OG-oxidoreductases"/>
</dbReference>
<evidence type="ECO:0000259" key="3">
    <source>
        <dbReference type="PROSITE" id="PS50042"/>
    </source>
</evidence>
<dbReference type="SUPFAM" id="SSF51197">
    <property type="entry name" value="Clavaminate synthase-like"/>
    <property type="match status" value="1"/>
</dbReference>
<evidence type="ECO:0000313" key="5">
    <source>
        <dbReference type="RefSeq" id="XP_048131542.1"/>
    </source>
</evidence>
<dbReference type="Proteomes" id="UP000827889">
    <property type="component" value="Chromosome 3"/>
</dbReference>
<evidence type="ECO:0000256" key="2">
    <source>
        <dbReference type="ARBA" id="ARBA00023004"/>
    </source>
</evidence>
<evidence type="ECO:0000256" key="1">
    <source>
        <dbReference type="ARBA" id="ARBA00022723"/>
    </source>
</evidence>
<keyword evidence="4" id="KW-1185">Reference proteome</keyword>
<feature type="domain" description="Cyclic nucleotide-binding" evidence="3">
    <location>
        <begin position="85"/>
        <end position="146"/>
    </location>
</feature>
<evidence type="ECO:0000313" key="4">
    <source>
        <dbReference type="Proteomes" id="UP000827889"/>
    </source>
</evidence>
<dbReference type="PROSITE" id="PS50042">
    <property type="entry name" value="CNMP_BINDING_3"/>
    <property type="match status" value="1"/>
</dbReference>
<dbReference type="PANTHER" id="PTHR47991">
    <property type="entry name" value="OXOGLUTARATE/IRON-DEPENDENT DIOXYGENASE"/>
    <property type="match status" value="1"/>
</dbReference>
<dbReference type="Gene3D" id="2.60.120.330">
    <property type="entry name" value="B-lactam Antibiotic, Isopenicillin N Synthase, Chain"/>
    <property type="match status" value="1"/>
</dbReference>
<organism evidence="4 5">
    <name type="scientific">Rhodamnia argentea</name>
    <dbReference type="NCBI Taxonomy" id="178133"/>
    <lineage>
        <taxon>Eukaryota</taxon>
        <taxon>Viridiplantae</taxon>
        <taxon>Streptophyta</taxon>
        <taxon>Embryophyta</taxon>
        <taxon>Tracheophyta</taxon>
        <taxon>Spermatophyta</taxon>
        <taxon>Magnoliopsida</taxon>
        <taxon>eudicotyledons</taxon>
        <taxon>Gunneridae</taxon>
        <taxon>Pentapetalae</taxon>
        <taxon>rosids</taxon>
        <taxon>malvids</taxon>
        <taxon>Myrtales</taxon>
        <taxon>Myrtaceae</taxon>
        <taxon>Myrtoideae</taxon>
        <taxon>Myrteae</taxon>
        <taxon>Australasian group</taxon>
        <taxon>Rhodamnia</taxon>
    </lineage>
</organism>
<dbReference type="InterPro" id="IPR027443">
    <property type="entry name" value="IPNS-like_sf"/>
</dbReference>
<reference evidence="5" key="1">
    <citation type="submission" date="2025-08" db="UniProtKB">
        <authorList>
            <consortium name="RefSeq"/>
        </authorList>
    </citation>
    <scope>IDENTIFICATION</scope>
    <source>
        <tissue evidence="5">Leaf</tissue>
    </source>
</reference>
<dbReference type="GeneID" id="125314111"/>
<keyword evidence="2" id="KW-0408">Iron</keyword>
<sequence length="146" mass="16468">MREVAPRAVCSGHTEGEPDRMDACLNLPLVPMINLGRLVSEDCAKPALEKLHRACKDWGLFQALNIMTIVHLIKQEVSTKLIEKVKKGTEELLNMPMEEKKKLWQRDGEADGFGQAFVLSEDQKLDWADICALADATLVEFERVTF</sequence>
<accession>A0ABM3H4P0</accession>
<proteinExistence type="predicted"/>
<keyword evidence="1" id="KW-0479">Metal-binding</keyword>
<dbReference type="InterPro" id="IPR000595">
    <property type="entry name" value="cNMP-bd_dom"/>
</dbReference>